<keyword evidence="2" id="KW-1185">Reference proteome</keyword>
<sequence>MFPVSLVKHDTLSDKEVFPLRNETPLEVPQLDQSEEKKVLKVLKERISGGQNKREDLVRYRNPQHEDESIVAEKIPDSQKLLRRFRNERTPIPQ</sequence>
<dbReference type="Proteomes" id="UP000765509">
    <property type="component" value="Unassembled WGS sequence"/>
</dbReference>
<evidence type="ECO:0000313" key="2">
    <source>
        <dbReference type="Proteomes" id="UP000765509"/>
    </source>
</evidence>
<proteinExistence type="predicted"/>
<evidence type="ECO:0000313" key="1">
    <source>
        <dbReference type="EMBL" id="MBW0566141.1"/>
    </source>
</evidence>
<accession>A0A9Q3JQA2</accession>
<dbReference type="EMBL" id="AVOT02078633">
    <property type="protein sequence ID" value="MBW0566141.1"/>
    <property type="molecule type" value="Genomic_DNA"/>
</dbReference>
<gene>
    <name evidence="1" type="ORF">O181_105856</name>
</gene>
<reference evidence="1" key="1">
    <citation type="submission" date="2021-03" db="EMBL/GenBank/DDBJ databases">
        <title>Draft genome sequence of rust myrtle Austropuccinia psidii MF-1, a brazilian biotype.</title>
        <authorList>
            <person name="Quecine M.C."/>
            <person name="Pachon D.M.R."/>
            <person name="Bonatelli M.L."/>
            <person name="Correr F.H."/>
            <person name="Franceschini L.M."/>
            <person name="Leite T.F."/>
            <person name="Margarido G.R.A."/>
            <person name="Almeida C.A."/>
            <person name="Ferrarezi J.A."/>
            <person name="Labate C.A."/>
        </authorList>
    </citation>
    <scope>NUCLEOTIDE SEQUENCE</scope>
    <source>
        <strain evidence="1">MF-1</strain>
    </source>
</reference>
<dbReference type="AlphaFoldDB" id="A0A9Q3JQA2"/>
<dbReference type="OrthoDB" id="74300at2759"/>
<comment type="caution">
    <text evidence="1">The sequence shown here is derived from an EMBL/GenBank/DDBJ whole genome shotgun (WGS) entry which is preliminary data.</text>
</comment>
<name>A0A9Q3JQA2_9BASI</name>
<organism evidence="1 2">
    <name type="scientific">Austropuccinia psidii MF-1</name>
    <dbReference type="NCBI Taxonomy" id="1389203"/>
    <lineage>
        <taxon>Eukaryota</taxon>
        <taxon>Fungi</taxon>
        <taxon>Dikarya</taxon>
        <taxon>Basidiomycota</taxon>
        <taxon>Pucciniomycotina</taxon>
        <taxon>Pucciniomycetes</taxon>
        <taxon>Pucciniales</taxon>
        <taxon>Sphaerophragmiaceae</taxon>
        <taxon>Austropuccinia</taxon>
    </lineage>
</organism>
<protein>
    <submittedName>
        <fullName evidence="1">Uncharacterized protein</fullName>
    </submittedName>
</protein>